<protein>
    <submittedName>
        <fullName evidence="6">Pyridoxal-dependent decarboxylase, exosortase A system-associated</fullName>
    </submittedName>
</protein>
<dbReference type="InterPro" id="IPR000183">
    <property type="entry name" value="Orn/DAP/Arg_de-COase"/>
</dbReference>
<dbReference type="PANTHER" id="PTHR43727">
    <property type="entry name" value="DIAMINOPIMELATE DECARBOXYLASE"/>
    <property type="match status" value="1"/>
</dbReference>
<dbReference type="InterPro" id="IPR022644">
    <property type="entry name" value="De-COase2_N"/>
</dbReference>
<feature type="domain" description="Orn/DAP/Arg decarboxylase 2 C-terminal" evidence="4">
    <location>
        <begin position="18"/>
        <end position="350"/>
    </location>
</feature>
<name>A0ABQ5RAW2_9ACTN</name>
<evidence type="ECO:0000313" key="6">
    <source>
        <dbReference type="EMBL" id="GLI02706.1"/>
    </source>
</evidence>
<reference evidence="6" key="1">
    <citation type="submission" date="2022-12" db="EMBL/GenBank/DDBJ databases">
        <title>New Phytohabitans aurantiacus sp. RD004123 nov., an actinomycete isolated from soil.</title>
        <authorList>
            <person name="Triningsih D.W."/>
            <person name="Harunari E."/>
            <person name="Igarashi Y."/>
        </authorList>
    </citation>
    <scope>NUCLEOTIDE SEQUENCE</scope>
    <source>
        <strain evidence="6">RD004123</strain>
    </source>
</reference>
<dbReference type="Pfam" id="PF02784">
    <property type="entry name" value="Orn_Arg_deC_N"/>
    <property type="match status" value="1"/>
</dbReference>
<dbReference type="PANTHER" id="PTHR43727:SF2">
    <property type="entry name" value="GROUP IV DECARBOXYLASE"/>
    <property type="match status" value="1"/>
</dbReference>
<dbReference type="PRINTS" id="PR01179">
    <property type="entry name" value="ODADCRBXLASE"/>
</dbReference>
<evidence type="ECO:0000256" key="1">
    <source>
        <dbReference type="ARBA" id="ARBA00001933"/>
    </source>
</evidence>
<dbReference type="InterPro" id="IPR022643">
    <property type="entry name" value="De-COase2_C"/>
</dbReference>
<comment type="similarity">
    <text evidence="3">Belongs to the Orn/Lys/Arg decarboxylase class-II family.</text>
</comment>
<dbReference type="Gene3D" id="3.20.20.10">
    <property type="entry name" value="Alanine racemase"/>
    <property type="match status" value="1"/>
</dbReference>
<evidence type="ECO:0000256" key="2">
    <source>
        <dbReference type="ARBA" id="ARBA00022898"/>
    </source>
</evidence>
<dbReference type="SUPFAM" id="SSF50621">
    <property type="entry name" value="Alanine racemase C-terminal domain-like"/>
    <property type="match status" value="1"/>
</dbReference>
<proteinExistence type="inferred from homology"/>
<dbReference type="RefSeq" id="WP_281904367.1">
    <property type="nucleotide sequence ID" value="NZ_BSDI01000068.1"/>
</dbReference>
<gene>
    <name evidence="6" type="ORF">Pa4123_79840</name>
</gene>
<dbReference type="InterPro" id="IPR029066">
    <property type="entry name" value="PLP-binding_barrel"/>
</dbReference>
<organism evidence="6 7">
    <name type="scientific">Phytohabitans aurantiacus</name>
    <dbReference type="NCBI Taxonomy" id="3016789"/>
    <lineage>
        <taxon>Bacteria</taxon>
        <taxon>Bacillati</taxon>
        <taxon>Actinomycetota</taxon>
        <taxon>Actinomycetes</taxon>
        <taxon>Micromonosporales</taxon>
        <taxon>Micromonosporaceae</taxon>
    </lineage>
</organism>
<dbReference type="Proteomes" id="UP001144280">
    <property type="component" value="Unassembled WGS sequence"/>
</dbReference>
<feature type="domain" description="Orn/DAP/Arg decarboxylase 2 N-terminal" evidence="5">
    <location>
        <begin position="23"/>
        <end position="258"/>
    </location>
</feature>
<evidence type="ECO:0000256" key="3">
    <source>
        <dbReference type="RuleBase" id="RU003737"/>
    </source>
</evidence>
<evidence type="ECO:0000313" key="7">
    <source>
        <dbReference type="Proteomes" id="UP001144280"/>
    </source>
</evidence>
<comment type="cofactor">
    <cofactor evidence="1">
        <name>pyridoxal 5'-phosphate</name>
        <dbReference type="ChEBI" id="CHEBI:597326"/>
    </cofactor>
</comment>
<accession>A0ABQ5RAW2</accession>
<dbReference type="SUPFAM" id="SSF51419">
    <property type="entry name" value="PLP-binding barrel"/>
    <property type="match status" value="1"/>
</dbReference>
<dbReference type="InterPro" id="IPR009006">
    <property type="entry name" value="Ala_racemase/Decarboxylase_C"/>
</dbReference>
<evidence type="ECO:0000259" key="4">
    <source>
        <dbReference type="Pfam" id="PF00278"/>
    </source>
</evidence>
<keyword evidence="2" id="KW-0663">Pyridoxal phosphate</keyword>
<dbReference type="PROSITE" id="PS00879">
    <property type="entry name" value="ODR_DC_2_2"/>
    <property type="match status" value="1"/>
</dbReference>
<evidence type="ECO:0000259" key="5">
    <source>
        <dbReference type="Pfam" id="PF02784"/>
    </source>
</evidence>
<comment type="caution">
    <text evidence="6">The sequence shown here is derived from an EMBL/GenBank/DDBJ whole genome shotgun (WGS) entry which is preliminary data.</text>
</comment>
<dbReference type="Pfam" id="PF00278">
    <property type="entry name" value="Orn_DAP_Arg_deC"/>
    <property type="match status" value="1"/>
</dbReference>
<sequence>MDAEALREVVRRYGTPAYVYDLNRIRARVTALRAALPPAVDILYSVKANPTALICRLLADSGVGAEVASPGELAVTLEAGFAPRRLLATGPYKSPSMLARLGALPGVLLSVDSVSELAALAETDGGPDLLLRLRPDFDPAGDVRMDAASRFGIPLDDLAAARPYLRRCTGFHVYPGSQILDGEQAAGNVRAAYDLAMTAAAVLGVTPRVLDLGGGFGIPYGPGDVELELGPVAETLRTLAAQAPQTRLMLELGRYLVADAGWYLTAVAAHQTWQGRPAVVVDGGTHHRPDLCGLDLPRRVGPPALLKPASGPRVPVAVLGCLCLPWDILAERADLPRLTVGDVLAFPNAGAYGLSAAAHGFISHPLPAEVAIDGDELVALRTPVDALARAGVP</sequence>
<keyword evidence="7" id="KW-1185">Reference proteome</keyword>
<dbReference type="EMBL" id="BSDI01000068">
    <property type="protein sequence ID" value="GLI02706.1"/>
    <property type="molecule type" value="Genomic_DNA"/>
</dbReference>
<dbReference type="InterPro" id="IPR022657">
    <property type="entry name" value="De-COase2_CS"/>
</dbReference>
<dbReference type="Gene3D" id="2.40.37.10">
    <property type="entry name" value="Lyase, Ornithine Decarboxylase, Chain A, domain 1"/>
    <property type="match status" value="1"/>
</dbReference>